<reference evidence="2" key="1">
    <citation type="journal article" date="2021" name="Nat. Commun.">
        <title>Genetic determinants of endophytism in the Arabidopsis root mycobiome.</title>
        <authorList>
            <person name="Mesny F."/>
            <person name="Miyauchi S."/>
            <person name="Thiergart T."/>
            <person name="Pickel B."/>
            <person name="Atanasova L."/>
            <person name="Karlsson M."/>
            <person name="Huettel B."/>
            <person name="Barry K.W."/>
            <person name="Haridas S."/>
            <person name="Chen C."/>
            <person name="Bauer D."/>
            <person name="Andreopoulos W."/>
            <person name="Pangilinan J."/>
            <person name="LaButti K."/>
            <person name="Riley R."/>
            <person name="Lipzen A."/>
            <person name="Clum A."/>
            <person name="Drula E."/>
            <person name="Henrissat B."/>
            <person name="Kohler A."/>
            <person name="Grigoriev I.V."/>
            <person name="Martin F.M."/>
            <person name="Hacquard S."/>
        </authorList>
    </citation>
    <scope>NUCLEOTIDE SEQUENCE</scope>
    <source>
        <strain evidence="2">MPI-CAGE-CH-0243</strain>
    </source>
</reference>
<feature type="region of interest" description="Disordered" evidence="1">
    <location>
        <begin position="457"/>
        <end position="501"/>
    </location>
</feature>
<evidence type="ECO:0000256" key="1">
    <source>
        <dbReference type="SAM" id="MobiDB-lite"/>
    </source>
</evidence>
<feature type="compositionally biased region" description="Acidic residues" evidence="1">
    <location>
        <begin position="462"/>
        <end position="472"/>
    </location>
</feature>
<name>A0A9P9D496_9PLEO</name>
<organism evidence="2 3">
    <name type="scientific">Dendryphion nanum</name>
    <dbReference type="NCBI Taxonomy" id="256645"/>
    <lineage>
        <taxon>Eukaryota</taxon>
        <taxon>Fungi</taxon>
        <taxon>Dikarya</taxon>
        <taxon>Ascomycota</taxon>
        <taxon>Pezizomycotina</taxon>
        <taxon>Dothideomycetes</taxon>
        <taxon>Pleosporomycetidae</taxon>
        <taxon>Pleosporales</taxon>
        <taxon>Torulaceae</taxon>
        <taxon>Dendryphion</taxon>
    </lineage>
</organism>
<protein>
    <submittedName>
        <fullName evidence="2">Uncharacterized protein</fullName>
    </submittedName>
</protein>
<comment type="caution">
    <text evidence="2">The sequence shown here is derived from an EMBL/GenBank/DDBJ whole genome shotgun (WGS) entry which is preliminary data.</text>
</comment>
<accession>A0A9P9D496</accession>
<dbReference type="EMBL" id="JAGMWT010000022">
    <property type="protein sequence ID" value="KAH7112166.1"/>
    <property type="molecule type" value="Genomic_DNA"/>
</dbReference>
<sequence>MQMELSHNKNIVSDVVTTKHTDSDGKQVVNGKNYFTDEEVDSFINYLKAETVTSLSDPSTTELATASRKLNQQDSFPSREKVTRLVQFFTTKFKDNDLHVPEQKGAGTRKAVTVEQIAGPVAVDANKPAASLPYPSFSPYQNSFSSFNVAVASEMEYQFGYENLPDVVDEDMARKFDVYMSHQRMGKEVISAEAMGWDPNFLMEDLLRMESHSQDLDAITLAETRSDTDCVGSIANNEQQDGNTDATGDDVDVPGRIDPTLLDLLAKAMKHHEEKESQARANAVAKGKAALAKNPGVKMTAAERRAAARKAKKGNTSTAAEKAVRQPDFVPEGNGSAQASAMLNDMRDMNPDVALAYVCNKIIEAGIHPSELQIFDIKRLFEETGAGDNSSAGSMEVNKFKNIDPSLYVENRSAGTQVKKDVAEGLKVTTLEHDTGAHGQSLVLASRTGPQALSLLPVPAIDPEEAETDIEDAPTIKPAKNPTSTKKGPKKNPKKHGKKNR</sequence>
<feature type="compositionally biased region" description="Basic residues" evidence="1">
    <location>
        <begin position="487"/>
        <end position="501"/>
    </location>
</feature>
<feature type="compositionally biased region" description="Polar residues" evidence="1">
    <location>
        <begin position="234"/>
        <end position="246"/>
    </location>
</feature>
<keyword evidence="3" id="KW-1185">Reference proteome</keyword>
<evidence type="ECO:0000313" key="3">
    <source>
        <dbReference type="Proteomes" id="UP000700596"/>
    </source>
</evidence>
<proteinExistence type="predicted"/>
<feature type="region of interest" description="Disordered" evidence="1">
    <location>
        <begin position="234"/>
        <end position="255"/>
    </location>
</feature>
<dbReference type="AlphaFoldDB" id="A0A9P9D496"/>
<gene>
    <name evidence="2" type="ORF">B0J11DRAFT_511952</name>
</gene>
<evidence type="ECO:0000313" key="2">
    <source>
        <dbReference type="EMBL" id="KAH7112166.1"/>
    </source>
</evidence>
<dbReference type="Proteomes" id="UP000700596">
    <property type="component" value="Unassembled WGS sequence"/>
</dbReference>